<dbReference type="GO" id="GO:0006281">
    <property type="term" value="P:DNA repair"/>
    <property type="evidence" value="ECO:0007669"/>
    <property type="project" value="UniProtKB-KW"/>
</dbReference>
<reference evidence="16 17" key="1">
    <citation type="journal article" date="2015" name="Int. J. Syst. Evol. Microbiol.">
        <title>Halomonas salicampi sp. nov., a halotolerant and alkalitolerant bacterium isolated from a saltern soil.</title>
        <authorList>
            <person name="Lee J.C."/>
            <person name="Kim Y.S."/>
            <person name="Yun B.S."/>
            <person name="Whang K.S."/>
        </authorList>
    </citation>
    <scope>NUCLEOTIDE SEQUENCE [LARGE SCALE GENOMIC DNA]</scope>
    <source>
        <strain evidence="16 17">BH103</strain>
    </source>
</reference>
<keyword evidence="17" id="KW-1185">Reference proteome</keyword>
<feature type="compositionally biased region" description="Polar residues" evidence="14">
    <location>
        <begin position="768"/>
        <end position="777"/>
    </location>
</feature>
<dbReference type="SMART" id="SM00491">
    <property type="entry name" value="HELICc2"/>
    <property type="match status" value="1"/>
</dbReference>
<dbReference type="Gene3D" id="3.40.50.300">
    <property type="entry name" value="P-loop containing nucleotide triphosphate hydrolases"/>
    <property type="match status" value="2"/>
</dbReference>
<dbReference type="GO" id="GO:0016818">
    <property type="term" value="F:hydrolase activity, acting on acid anhydrides, in phosphorus-containing anhydrides"/>
    <property type="evidence" value="ECO:0007669"/>
    <property type="project" value="InterPro"/>
</dbReference>
<keyword evidence="1" id="KW-0004">4Fe-4S</keyword>
<dbReference type="InterPro" id="IPR010614">
    <property type="entry name" value="RAD3-like_helicase_DEAD"/>
</dbReference>
<comment type="similarity">
    <text evidence="13">Belongs to the helicase family. DinG subfamily.</text>
</comment>
<dbReference type="InterPro" id="IPR045028">
    <property type="entry name" value="DinG/Rad3-like"/>
</dbReference>
<keyword evidence="6 16" id="KW-0347">Helicase</keyword>
<dbReference type="Proteomes" id="UP000586119">
    <property type="component" value="Unassembled WGS sequence"/>
</dbReference>
<evidence type="ECO:0000256" key="2">
    <source>
        <dbReference type="ARBA" id="ARBA00022723"/>
    </source>
</evidence>
<dbReference type="GO" id="GO:0051539">
    <property type="term" value="F:4 iron, 4 sulfur cluster binding"/>
    <property type="evidence" value="ECO:0007669"/>
    <property type="project" value="UniProtKB-KW"/>
</dbReference>
<feature type="region of interest" description="Disordered" evidence="14">
    <location>
        <begin position="768"/>
        <end position="788"/>
    </location>
</feature>
<evidence type="ECO:0000256" key="3">
    <source>
        <dbReference type="ARBA" id="ARBA00022741"/>
    </source>
</evidence>
<dbReference type="GO" id="GO:0003678">
    <property type="term" value="F:DNA helicase activity"/>
    <property type="evidence" value="ECO:0007669"/>
    <property type="project" value="InterPro"/>
</dbReference>
<dbReference type="InterPro" id="IPR027417">
    <property type="entry name" value="P-loop_NTPase"/>
</dbReference>
<keyword evidence="8" id="KW-0408">Iron</keyword>
<proteinExistence type="inferred from homology"/>
<dbReference type="SUPFAM" id="SSF52540">
    <property type="entry name" value="P-loop containing nucleoside triphosphate hydrolases"/>
    <property type="match status" value="1"/>
</dbReference>
<keyword evidence="3" id="KW-0547">Nucleotide-binding</keyword>
<dbReference type="PANTHER" id="PTHR11472:SF34">
    <property type="entry name" value="REGULATOR OF TELOMERE ELONGATION HELICASE 1"/>
    <property type="match status" value="1"/>
</dbReference>
<dbReference type="PROSITE" id="PS51193">
    <property type="entry name" value="HELICASE_ATP_BIND_2"/>
    <property type="match status" value="1"/>
</dbReference>
<name>A0A7Z0LN33_9GAMM</name>
<dbReference type="Gene3D" id="1.10.275.40">
    <property type="match status" value="1"/>
</dbReference>
<dbReference type="SMART" id="SM00488">
    <property type="entry name" value="DEXDc2"/>
    <property type="match status" value="1"/>
</dbReference>
<dbReference type="InterPro" id="IPR042493">
    <property type="entry name" value="XPD_DNA_FeS"/>
</dbReference>
<evidence type="ECO:0000256" key="1">
    <source>
        <dbReference type="ARBA" id="ARBA00022485"/>
    </source>
</evidence>
<evidence type="ECO:0000256" key="4">
    <source>
        <dbReference type="ARBA" id="ARBA00022763"/>
    </source>
</evidence>
<dbReference type="EMBL" id="JACCDF010000014">
    <property type="protein sequence ID" value="NYS62006.1"/>
    <property type="molecule type" value="Genomic_DNA"/>
</dbReference>
<keyword evidence="10" id="KW-0238">DNA-binding</keyword>
<evidence type="ECO:0000256" key="9">
    <source>
        <dbReference type="ARBA" id="ARBA00023014"/>
    </source>
</evidence>
<dbReference type="PANTHER" id="PTHR11472">
    <property type="entry name" value="DNA REPAIR DEAD HELICASE RAD3/XP-D SUBFAMILY MEMBER"/>
    <property type="match status" value="1"/>
</dbReference>
<keyword evidence="7" id="KW-0067">ATP-binding</keyword>
<organism evidence="16 17">
    <name type="scientific">Vreelandella salicampi</name>
    <dbReference type="NCBI Taxonomy" id="1449798"/>
    <lineage>
        <taxon>Bacteria</taxon>
        <taxon>Pseudomonadati</taxon>
        <taxon>Pseudomonadota</taxon>
        <taxon>Gammaproteobacteria</taxon>
        <taxon>Oceanospirillales</taxon>
        <taxon>Halomonadaceae</taxon>
        <taxon>Vreelandella</taxon>
    </lineage>
</organism>
<protein>
    <submittedName>
        <fullName evidence="16">ATP-dependent DNA helicase</fullName>
    </submittedName>
</protein>
<sequence>MKVAVQSLCEFAAREGGLEHRYTPSPTSAEGIKGHKTLQSRRPQGYQPEYLLEGECLEIQLRGRADGYLPGQPTALLEEIKTHRGDLARVGPGQRRLHWAQLKVYGALLCQRDDLASVTLRLVYYDIAKDQESPFEEVWERGQLHGFLTALCLRYRDWHQQESEHRQLRDQALMTLAFPFSDFRPHQRSLSETVYKGICTDRALLLEAPTGIGKTLGVTYPALMAMPRRQLDKLFLLTARTTGRQLILDSLQKLRPPAGEGETLPLRVLELTARNKACEHPDRVCHGDDCPLAEGFFDRLPAARQAAAETRWLDRTRLRALALDHSICPYYLAQEMARWSDVIVGDVNHYFDQQAILYGLTRQNDWRVVPLIDEGHNLIDRARGMYSGELRQWQFRDVARTAPKALSNTFRAVQRAWRQLIDHHVETSTLPNQQTIKRHLPAVPTELNGALQRLVGDLTDYMTEHPVIPELQALLFDTLRFMKLMELFGDHSLCTLDVKPAEGKRKYRSFAASLSIQNLIPADFLAERFQAAQSSVLFSATLTPARYYQDLLGLPTMTCWESIPSPFTAAQLDPRIIDISTRFKDRQRSLHPITQRIANQYSAAPGNYLVYLSSFAYLEQLLGELTSYCPDIPVMAQSPNMTEQARLAFIERFRTERGVVGFAVLGGVFSEGIDLPGDALIGVFIATLGLPPYDDLHEQLAKRLQARFGQGYAYTYLYPGIRKVIQAAGRLIRTPEDTGVVELMDDRYKSPQVQQLLPRWWFDVPEPTQNMGRASSGNPPPNHRDRLA</sequence>
<evidence type="ECO:0000256" key="12">
    <source>
        <dbReference type="ARBA" id="ARBA00023235"/>
    </source>
</evidence>
<dbReference type="GO" id="GO:0003677">
    <property type="term" value="F:DNA binding"/>
    <property type="evidence" value="ECO:0007669"/>
    <property type="project" value="UniProtKB-KW"/>
</dbReference>
<evidence type="ECO:0000256" key="7">
    <source>
        <dbReference type="ARBA" id="ARBA00022840"/>
    </source>
</evidence>
<evidence type="ECO:0000256" key="13">
    <source>
        <dbReference type="ARBA" id="ARBA00038058"/>
    </source>
</evidence>
<feature type="domain" description="Helicase ATP-binding" evidence="15">
    <location>
        <begin position="173"/>
        <end position="436"/>
    </location>
</feature>
<dbReference type="GO" id="GO:0046872">
    <property type="term" value="F:metal ion binding"/>
    <property type="evidence" value="ECO:0007669"/>
    <property type="project" value="UniProtKB-KW"/>
</dbReference>
<keyword evidence="2" id="KW-0479">Metal-binding</keyword>
<evidence type="ECO:0000256" key="6">
    <source>
        <dbReference type="ARBA" id="ARBA00022806"/>
    </source>
</evidence>
<evidence type="ECO:0000259" key="15">
    <source>
        <dbReference type="PROSITE" id="PS51193"/>
    </source>
</evidence>
<evidence type="ECO:0000256" key="5">
    <source>
        <dbReference type="ARBA" id="ARBA00022801"/>
    </source>
</evidence>
<dbReference type="GO" id="GO:0005524">
    <property type="term" value="F:ATP binding"/>
    <property type="evidence" value="ECO:0007669"/>
    <property type="project" value="UniProtKB-KW"/>
</dbReference>
<evidence type="ECO:0000256" key="14">
    <source>
        <dbReference type="SAM" id="MobiDB-lite"/>
    </source>
</evidence>
<dbReference type="Pfam" id="PF13307">
    <property type="entry name" value="Helicase_C_2"/>
    <property type="match status" value="1"/>
</dbReference>
<comment type="caution">
    <text evidence="16">The sequence shown here is derived from an EMBL/GenBank/DDBJ whole genome shotgun (WGS) entry which is preliminary data.</text>
</comment>
<keyword evidence="11" id="KW-0234">DNA repair</keyword>
<keyword evidence="5" id="KW-0378">Hydrolase</keyword>
<dbReference type="AlphaFoldDB" id="A0A7Z0LN33"/>
<keyword evidence="9" id="KW-0411">Iron-sulfur</keyword>
<evidence type="ECO:0000313" key="17">
    <source>
        <dbReference type="Proteomes" id="UP000586119"/>
    </source>
</evidence>
<evidence type="ECO:0000313" key="16">
    <source>
        <dbReference type="EMBL" id="NYS62006.1"/>
    </source>
</evidence>
<dbReference type="Gene3D" id="1.10.30.20">
    <property type="entry name" value="Bacterial XPD DNA helicase, FeS cluster domain"/>
    <property type="match status" value="1"/>
</dbReference>
<gene>
    <name evidence="16" type="ORF">HZS81_14705</name>
</gene>
<keyword evidence="12" id="KW-0413">Isomerase</keyword>
<keyword evidence="4" id="KW-0227">DNA damage</keyword>
<dbReference type="InterPro" id="IPR006554">
    <property type="entry name" value="Helicase-like_DEXD_c2"/>
</dbReference>
<evidence type="ECO:0000256" key="11">
    <source>
        <dbReference type="ARBA" id="ARBA00023204"/>
    </source>
</evidence>
<dbReference type="Pfam" id="PF06733">
    <property type="entry name" value="DEAD_2"/>
    <property type="match status" value="1"/>
</dbReference>
<accession>A0A7Z0LN33</accession>
<dbReference type="InterPro" id="IPR014013">
    <property type="entry name" value="Helic_SF1/SF2_ATP-bd_DinG/Rad3"/>
</dbReference>
<evidence type="ECO:0000256" key="8">
    <source>
        <dbReference type="ARBA" id="ARBA00023004"/>
    </source>
</evidence>
<dbReference type="InterPro" id="IPR006555">
    <property type="entry name" value="ATP-dep_Helicase_C"/>
</dbReference>
<dbReference type="RefSeq" id="WP_179931269.1">
    <property type="nucleotide sequence ID" value="NZ_JACCDF010000014.1"/>
</dbReference>
<evidence type="ECO:0000256" key="10">
    <source>
        <dbReference type="ARBA" id="ARBA00023125"/>
    </source>
</evidence>